<protein>
    <submittedName>
        <fullName evidence="3">CU044_5270 family protein</fullName>
    </submittedName>
</protein>
<feature type="region of interest" description="Disordered" evidence="1">
    <location>
        <begin position="492"/>
        <end position="512"/>
    </location>
</feature>
<evidence type="ECO:0000313" key="3">
    <source>
        <dbReference type="EMBL" id="MFD1369355.1"/>
    </source>
</evidence>
<dbReference type="EMBL" id="JBHTMK010000040">
    <property type="protein sequence ID" value="MFD1369355.1"/>
    <property type="molecule type" value="Genomic_DNA"/>
</dbReference>
<keyword evidence="2" id="KW-0812">Transmembrane</keyword>
<feature type="transmembrane region" description="Helical" evidence="2">
    <location>
        <begin position="163"/>
        <end position="187"/>
    </location>
</feature>
<feature type="compositionally biased region" description="Low complexity" evidence="1">
    <location>
        <begin position="57"/>
        <end position="125"/>
    </location>
</feature>
<feature type="region of interest" description="Disordered" evidence="1">
    <location>
        <begin position="38"/>
        <end position="129"/>
    </location>
</feature>
<dbReference type="Proteomes" id="UP001597183">
    <property type="component" value="Unassembled WGS sequence"/>
</dbReference>
<feature type="compositionally biased region" description="Low complexity" evidence="1">
    <location>
        <begin position="8"/>
        <end position="23"/>
    </location>
</feature>
<comment type="caution">
    <text evidence="3">The sequence shown here is derived from an EMBL/GenBank/DDBJ whole genome shotgun (WGS) entry which is preliminary data.</text>
</comment>
<name>A0ABW4AFE7_9ACTN</name>
<organism evidence="3 4">
    <name type="scientific">Actinoplanes sichuanensis</name>
    <dbReference type="NCBI Taxonomy" id="512349"/>
    <lineage>
        <taxon>Bacteria</taxon>
        <taxon>Bacillati</taxon>
        <taxon>Actinomycetota</taxon>
        <taxon>Actinomycetes</taxon>
        <taxon>Micromonosporales</taxon>
        <taxon>Micromonosporaceae</taxon>
        <taxon>Actinoplanes</taxon>
    </lineage>
</organism>
<keyword evidence="2" id="KW-0472">Membrane</keyword>
<evidence type="ECO:0000313" key="4">
    <source>
        <dbReference type="Proteomes" id="UP001597183"/>
    </source>
</evidence>
<dbReference type="InterPro" id="IPR047789">
    <property type="entry name" value="CU044_5270-like"/>
</dbReference>
<feature type="region of interest" description="Disordered" evidence="1">
    <location>
        <begin position="1"/>
        <end position="23"/>
    </location>
</feature>
<evidence type="ECO:0000256" key="2">
    <source>
        <dbReference type="SAM" id="Phobius"/>
    </source>
</evidence>
<gene>
    <name evidence="3" type="ORF">ACFQ5G_28805</name>
</gene>
<proteinExistence type="predicted"/>
<keyword evidence="2" id="KW-1133">Transmembrane helix</keyword>
<sequence>MDELDLLATARPATPPTTETTAAARDRLFDLIHAETMAATPPHRAQTTATPQHRTETATTAGQHSTETTATTAQHRTETTATPQHRTETATTTAQHRTETTTTTAQHRTETTTTTAQHRTETAATGSQHRFRMFGPMLGGEAGSPGRFRRHVGRAAPRHRFRLWGWGLVPAVGAAVALLLVLTTTWVPPDGPARSVDIAEAGPRPTRELRDLLLAAAERTSGVPRAEGRYWVSEVESGTLLQVGSATDRYAIMGRTLETSWYTTRADDRAVHLQQWAGGAPASDTDRAGWQRAGSPSSWPIDEACPASGDWTAGPGATRTVVSDPGASTFLIGGDNLTAAEVRELPTEPGRLQVTLIDSLLRNSPESTAGELSKGIFDSMINLLYQAPGTPELRAAAYRVLADLPGLRDLGPVTDPKGRAGNAVTMLTNEETEGVRQADTGGAREIRLIFDPKSGQPLAWETRIIRPADYLSWVPARAVFDYEAVLRTGWTDGTPPSTAGALPENVLETPAC</sequence>
<keyword evidence="4" id="KW-1185">Reference proteome</keyword>
<accession>A0ABW4AFE7</accession>
<dbReference type="RefSeq" id="WP_317792465.1">
    <property type="nucleotide sequence ID" value="NZ_AP028461.1"/>
</dbReference>
<feature type="region of interest" description="Disordered" evidence="1">
    <location>
        <begin position="277"/>
        <end position="296"/>
    </location>
</feature>
<dbReference type="NCBIfam" id="NF038083">
    <property type="entry name" value="CU044_5270_fam"/>
    <property type="match status" value="1"/>
</dbReference>
<reference evidence="4" key="1">
    <citation type="journal article" date="2019" name="Int. J. Syst. Evol. Microbiol.">
        <title>The Global Catalogue of Microorganisms (GCM) 10K type strain sequencing project: providing services to taxonomists for standard genome sequencing and annotation.</title>
        <authorList>
            <consortium name="The Broad Institute Genomics Platform"/>
            <consortium name="The Broad Institute Genome Sequencing Center for Infectious Disease"/>
            <person name="Wu L."/>
            <person name="Ma J."/>
        </authorList>
    </citation>
    <scope>NUCLEOTIDE SEQUENCE [LARGE SCALE GENOMIC DNA]</scope>
    <source>
        <strain evidence="4">CCM 7526</strain>
    </source>
</reference>
<evidence type="ECO:0000256" key="1">
    <source>
        <dbReference type="SAM" id="MobiDB-lite"/>
    </source>
</evidence>